<dbReference type="KEGG" id="sna:Snas_1971"/>
<keyword evidence="3" id="KW-1185">Reference proteome</keyword>
<evidence type="ECO:0000313" key="3">
    <source>
        <dbReference type="Proteomes" id="UP000000844"/>
    </source>
</evidence>
<evidence type="ECO:0000256" key="1">
    <source>
        <dbReference type="SAM" id="MobiDB-lite"/>
    </source>
</evidence>
<dbReference type="RefSeq" id="WP_013017238.1">
    <property type="nucleotide sequence ID" value="NC_013947.1"/>
</dbReference>
<dbReference type="AlphaFoldDB" id="D3PZJ3"/>
<organism evidence="2 3">
    <name type="scientific">Stackebrandtia nassauensis (strain DSM 44728 / CIP 108903 / NRRL B-16338 / NBRC 102104 / LLR-40K-21)</name>
    <dbReference type="NCBI Taxonomy" id="446470"/>
    <lineage>
        <taxon>Bacteria</taxon>
        <taxon>Bacillati</taxon>
        <taxon>Actinomycetota</taxon>
        <taxon>Actinomycetes</taxon>
        <taxon>Glycomycetales</taxon>
        <taxon>Glycomycetaceae</taxon>
        <taxon>Stackebrandtia</taxon>
    </lineage>
</organism>
<dbReference type="STRING" id="446470.Snas_1971"/>
<dbReference type="Proteomes" id="UP000000844">
    <property type="component" value="Chromosome"/>
</dbReference>
<proteinExistence type="predicted"/>
<reference evidence="2 3" key="1">
    <citation type="journal article" date="2009" name="Stand. Genomic Sci.">
        <title>Complete genome sequence of Stackebrandtia nassauensis type strain (LLR-40K-21).</title>
        <authorList>
            <person name="Munk C."/>
            <person name="Lapidus A."/>
            <person name="Copeland A."/>
            <person name="Jando M."/>
            <person name="Mayilraj S."/>
            <person name="Glavina Del Rio T."/>
            <person name="Nolan M."/>
            <person name="Chen F."/>
            <person name="Lucas S."/>
            <person name="Tice H."/>
            <person name="Cheng J.F."/>
            <person name="Han C."/>
            <person name="Detter J.C."/>
            <person name="Bruce D."/>
            <person name="Goodwin L."/>
            <person name="Chain P."/>
            <person name="Pitluck S."/>
            <person name="Goker M."/>
            <person name="Ovchinikova G."/>
            <person name="Pati A."/>
            <person name="Ivanova N."/>
            <person name="Mavromatis K."/>
            <person name="Chen A."/>
            <person name="Palaniappan K."/>
            <person name="Land M."/>
            <person name="Hauser L."/>
            <person name="Chang Y.J."/>
            <person name="Jeffries C.D."/>
            <person name="Bristow J."/>
            <person name="Eisen J.A."/>
            <person name="Markowitz V."/>
            <person name="Hugenholtz P."/>
            <person name="Kyrpides N.C."/>
            <person name="Klenk H.P."/>
        </authorList>
    </citation>
    <scope>NUCLEOTIDE SEQUENCE [LARGE SCALE GENOMIC DNA]</scope>
    <source>
        <strain evidence="3">DSM 44728 / CIP 108903 / NRRL B-16338 / NBRC 102104 / LLR-40K-21</strain>
    </source>
</reference>
<dbReference type="HOGENOM" id="CLU_1460436_0_0_11"/>
<dbReference type="OrthoDB" id="3783624at2"/>
<feature type="region of interest" description="Disordered" evidence="1">
    <location>
        <begin position="109"/>
        <end position="185"/>
    </location>
</feature>
<name>D3PZJ3_STANL</name>
<feature type="compositionally biased region" description="Acidic residues" evidence="1">
    <location>
        <begin position="174"/>
        <end position="185"/>
    </location>
</feature>
<dbReference type="EMBL" id="CP001778">
    <property type="protein sequence ID" value="ADD41667.1"/>
    <property type="molecule type" value="Genomic_DNA"/>
</dbReference>
<accession>D3PZJ3</accession>
<gene>
    <name evidence="2" type="ordered locus">Snas_1971</name>
</gene>
<feature type="compositionally biased region" description="Basic and acidic residues" evidence="1">
    <location>
        <begin position="142"/>
        <end position="152"/>
    </location>
</feature>
<protein>
    <submittedName>
        <fullName evidence="2">Uncharacterized protein</fullName>
    </submittedName>
</protein>
<evidence type="ECO:0000313" key="2">
    <source>
        <dbReference type="EMBL" id="ADD41667.1"/>
    </source>
</evidence>
<sequence length="185" mass="19806">MNEGPAQTVTPIERMYRAGKELIPGVATKVSGAAQSLQLACPAIDVQTALAGDPKGMRSILELCEELHDALGRLTVSLNNCASAVVTAADDFVATDERAARDVRSVDAELRSAVPTPAVEVSEIDDHSAPGATVETVPSDESPSKTHEKHIDSTPAPEDLPTAEENQRERDERIDDVELPEGEWR</sequence>